<evidence type="ECO:0000256" key="1">
    <source>
        <dbReference type="SAM" id="Phobius"/>
    </source>
</evidence>
<feature type="signal peptide" evidence="2">
    <location>
        <begin position="1"/>
        <end position="31"/>
    </location>
</feature>
<dbReference type="Proteomes" id="UP000318447">
    <property type="component" value="Unassembled WGS sequence"/>
</dbReference>
<dbReference type="VEuPathDB" id="TriTrypDB:LdBPK_331190.1"/>
<evidence type="ECO:0000256" key="2">
    <source>
        <dbReference type="SAM" id="SignalP"/>
    </source>
</evidence>
<keyword evidence="1" id="KW-0472">Membrane</keyword>
<protein>
    <submittedName>
        <fullName evidence="4">Putative integral membrane protein</fullName>
    </submittedName>
</protein>
<dbReference type="AlphaFoldDB" id="A0A504XYQ9"/>
<organism evidence="4 5">
    <name type="scientific">Leishmania donovani</name>
    <dbReference type="NCBI Taxonomy" id="5661"/>
    <lineage>
        <taxon>Eukaryota</taxon>
        <taxon>Discoba</taxon>
        <taxon>Euglenozoa</taxon>
        <taxon>Kinetoplastea</taxon>
        <taxon>Metakinetoplastina</taxon>
        <taxon>Trypanosomatida</taxon>
        <taxon>Trypanosomatidae</taxon>
        <taxon>Leishmaniinae</taxon>
        <taxon>Leishmania</taxon>
    </lineage>
</organism>
<dbReference type="EMBL" id="RHLC01000007">
    <property type="protein sequence ID" value="TPP53754.1"/>
    <property type="molecule type" value="Genomic_DNA"/>
</dbReference>
<evidence type="ECO:0000313" key="4">
    <source>
        <dbReference type="EMBL" id="TPP53754.1"/>
    </source>
</evidence>
<dbReference type="VEuPathDB" id="TriTrypDB:LDHU3_33.1810"/>
<proteinExistence type="predicted"/>
<keyword evidence="1" id="KW-1133">Transmembrane helix</keyword>
<dbReference type="InterPro" id="IPR055921">
    <property type="entry name" value="DUF7498"/>
</dbReference>
<sequence>MRRYRSWGTAPLLSTLLMVVLHSFALHSAAARTRESLLYCLPAETEPHGLIRCVIQVLDGYQQPTTNFDPSDFIVLARTSNATAVVTKSALVRGSDNATVVFTLSVSTAADVLIRVYLRENDVIGGNAGMGEVRGSGITVSVLSWPTSRLGPITCTAQSTGLALRSATICRAALYDKSNTPSVVHSADVLFSEASALGNFVFTSGIKELVFSFTAPPTAPALVGTFTLTVSLRGKDAHVNSDGAQAVQIPILYPGEVALSETTGLQCAAETRPITCFITASSAQGPVTFNATHFRLRVERSVGAVAAAADTLGRLTTNGSGAATRHWVDVTDTFSLSVTRSPLRPYVGVVSWEPKSEDSMYEARLRVFASTDGQEVGAASGDSAAVTGNAADVAGSPYSFMTGILPNAPSVTLRGCRESVIASGNTTVCFIDLANGVSGDTAFYAITTSHRKSSVSNLTYVAHDAVCACRSLWFTYHAPTALISPVDDYIEVSMYTDVVHSVSGMAIASNVPLRLDVLPVVSRSGHDTSTAPTDAVLVSVGILFYGSVLAVGGVLIVHRSRKASRIRRKRALKERAMMQAMDRRQGVPTPDAEILRDNPSALTETPAMTTTLDGAAAGHVFLVRGGVAVVSNAFTTRFLVKDTTKGTLLLGSTSLGAIAVNPPLPTVTGARGECATNSAACVSGAALTISSTNFNYRDHAYQQFFVGVTEAQRSAIRLTPTAVSMTDLTANLTVAHGTPAGSYPVFVKVQVCMMHMMSPPRYVDNLVLQAGSASRLDGDATRSAVGVSNAAVAPVQRTSVRDGNAFKAALVFEVFFDGAGVSRGATTSVLSIMTAAWASVGHMTSE</sequence>
<gene>
    <name evidence="4" type="ORF">CGC21_38025</name>
</gene>
<feature type="domain" description="DUF7498" evidence="3">
    <location>
        <begin position="672"/>
        <end position="770"/>
    </location>
</feature>
<dbReference type="VEuPathDB" id="TriTrypDB:LdCL_330018000"/>
<name>A0A504XYQ9_LEIDO</name>
<feature type="chain" id="PRO_5021361706" evidence="2">
    <location>
        <begin position="32"/>
        <end position="846"/>
    </location>
</feature>
<accession>A0A504XYQ9</accession>
<dbReference type="VEuPathDB" id="TriTrypDB:LdCL_330018200"/>
<comment type="caution">
    <text evidence="4">The sequence shown here is derived from an EMBL/GenBank/DDBJ whole genome shotgun (WGS) entry which is preliminary data.</text>
</comment>
<evidence type="ECO:0000313" key="5">
    <source>
        <dbReference type="Proteomes" id="UP000318447"/>
    </source>
</evidence>
<reference evidence="5" key="1">
    <citation type="submission" date="2019-02" db="EMBL/GenBank/DDBJ databases">
        <title>FDA dAtabase for Regulatory Grade micrObial Sequences (FDA-ARGOS): Supporting development and validation of Infectious Disease Dx tests.</title>
        <authorList>
            <person name="Duncan R."/>
            <person name="Fisher C."/>
            <person name="Tallon L."/>
            <person name="Sadzewicz L."/>
            <person name="Sengamalay N."/>
            <person name="Ott S."/>
            <person name="Godinez A."/>
            <person name="Nagaraj S."/>
            <person name="Vavikolanu K."/>
            <person name="Nadendla S."/>
            <person name="Aluvathingal J."/>
            <person name="Sichtig H."/>
        </authorList>
    </citation>
    <scope>NUCLEOTIDE SEQUENCE [LARGE SCALE GENOMIC DNA]</scope>
    <source>
        <strain evidence="5">FDAARGOS_361</strain>
    </source>
</reference>
<dbReference type="VEuPathDB" id="TriTrypDB:LDHU3_33.1840"/>
<evidence type="ECO:0000259" key="3">
    <source>
        <dbReference type="Pfam" id="PF24328"/>
    </source>
</evidence>
<keyword evidence="1" id="KW-0812">Transmembrane</keyword>
<feature type="transmembrane region" description="Helical" evidence="1">
    <location>
        <begin position="536"/>
        <end position="558"/>
    </location>
</feature>
<keyword evidence="2" id="KW-0732">Signal</keyword>
<dbReference type="Pfam" id="PF24328">
    <property type="entry name" value="DUF7498"/>
    <property type="match status" value="1"/>
</dbReference>